<gene>
    <name evidence="3" type="ORF">BN971_01405</name>
</gene>
<keyword evidence="2" id="KW-0732">Signal</keyword>
<name>A0A0U0W4A7_MYCBE</name>
<dbReference type="Proteomes" id="UP000198875">
    <property type="component" value="Unassembled WGS sequence"/>
</dbReference>
<accession>A0A0U0W4A7</accession>
<proteinExistence type="predicted"/>
<dbReference type="PROSITE" id="PS51257">
    <property type="entry name" value="PROKAR_LIPOPROTEIN"/>
    <property type="match status" value="1"/>
</dbReference>
<protein>
    <submittedName>
        <fullName evidence="3">LpqV</fullName>
    </submittedName>
</protein>
<dbReference type="AlphaFoldDB" id="A0A0U0W4A7"/>
<dbReference type="Pfam" id="PF17301">
    <property type="entry name" value="LpqV"/>
    <property type="match status" value="1"/>
</dbReference>
<reference evidence="3 4" key="1">
    <citation type="submission" date="2015-03" db="EMBL/GenBank/DDBJ databases">
        <authorList>
            <person name="Murphy D."/>
        </authorList>
    </citation>
    <scope>NUCLEOTIDE SEQUENCE [LARGE SCALE GENOMIC DNA]</scope>
    <source>
        <strain evidence="3 4">DSM 44277</strain>
    </source>
</reference>
<organism evidence="3 4">
    <name type="scientific">Mycobacterium bohemicum DSM 44277</name>
    <dbReference type="NCBI Taxonomy" id="1236609"/>
    <lineage>
        <taxon>Bacteria</taxon>
        <taxon>Bacillati</taxon>
        <taxon>Actinomycetota</taxon>
        <taxon>Actinomycetes</taxon>
        <taxon>Mycobacteriales</taxon>
        <taxon>Mycobacteriaceae</taxon>
        <taxon>Mycobacterium</taxon>
    </lineage>
</organism>
<feature type="chain" id="PRO_5006703716" evidence="2">
    <location>
        <begin position="28"/>
        <end position="150"/>
    </location>
</feature>
<evidence type="ECO:0000256" key="2">
    <source>
        <dbReference type="SAM" id="SignalP"/>
    </source>
</evidence>
<dbReference type="EMBL" id="CSTD01000001">
    <property type="protein sequence ID" value="CPR08970.1"/>
    <property type="molecule type" value="Genomic_DNA"/>
</dbReference>
<feature type="region of interest" description="Disordered" evidence="1">
    <location>
        <begin position="32"/>
        <end position="72"/>
    </location>
</feature>
<evidence type="ECO:0000256" key="1">
    <source>
        <dbReference type="SAM" id="MobiDB-lite"/>
    </source>
</evidence>
<dbReference type="RefSeq" id="WP_090349890.1">
    <property type="nucleotide sequence ID" value="NZ_CSTD01000001.1"/>
</dbReference>
<evidence type="ECO:0000313" key="4">
    <source>
        <dbReference type="Proteomes" id="UP000198875"/>
    </source>
</evidence>
<sequence precursor="true">MHWRGHRPLRWGAVAIGAAVLAVGACSQPGPNAHTGGGATSSPRPSGIPAGPTSAPPGAIGRSPAGVTTRVDIPADSTEEEYYQACHAAKLWMEAQPKTGSPPLEPYLAMVQASPSGTPGSWNTRWADLTLARQAAVITAARAAANDECG</sequence>
<dbReference type="InterPro" id="IPR020377">
    <property type="entry name" value="Uncharacterised_LpqV"/>
</dbReference>
<dbReference type="OrthoDB" id="4639220at2"/>
<feature type="signal peptide" evidence="2">
    <location>
        <begin position="1"/>
        <end position="27"/>
    </location>
</feature>
<evidence type="ECO:0000313" key="3">
    <source>
        <dbReference type="EMBL" id="CPR08970.1"/>
    </source>
</evidence>